<dbReference type="GO" id="GO:0016117">
    <property type="term" value="P:carotenoid biosynthetic process"/>
    <property type="evidence" value="ECO:0007669"/>
    <property type="project" value="UniProtKB-KW"/>
</dbReference>
<gene>
    <name evidence="7" type="primary">crtI</name>
    <name evidence="7" type="ORF">PRVXT_002917</name>
</gene>
<feature type="domain" description="Amine oxidase" evidence="6">
    <location>
        <begin position="12"/>
        <end position="478"/>
    </location>
</feature>
<protein>
    <submittedName>
        <fullName evidence="7">Phytoene desaturase family protein</fullName>
        <ecNumber evidence="7">1.-.-.-</ecNumber>
    </submittedName>
</protein>
<evidence type="ECO:0000259" key="6">
    <source>
        <dbReference type="Pfam" id="PF01593"/>
    </source>
</evidence>
<dbReference type="SUPFAM" id="SSF51905">
    <property type="entry name" value="FAD/NAD(P)-binding domain"/>
    <property type="match status" value="1"/>
</dbReference>
<evidence type="ECO:0000256" key="3">
    <source>
        <dbReference type="ARBA" id="ARBA00023002"/>
    </source>
</evidence>
<dbReference type="InterPro" id="IPR002937">
    <property type="entry name" value="Amino_oxidase"/>
</dbReference>
<dbReference type="PANTHER" id="PTHR43734:SF1">
    <property type="entry name" value="PHYTOENE DESATURASE"/>
    <property type="match status" value="1"/>
</dbReference>
<reference evidence="7" key="1">
    <citation type="journal article" date="2013" name="Extremophiles">
        <title>Proteinivorax tanatarense gen. nov., sp. nov., an anaerobic, haloalkaliphilic, proteolytic bacterium isolated from a decaying algal bloom, and proposal of Proteinivoraceae fam. nov.</title>
        <authorList>
            <person name="Kevbrin V."/>
            <person name="Boltyanskaya Y."/>
            <person name="Zhilina T."/>
            <person name="Kolganova T."/>
            <person name="Lavrentjeva E."/>
            <person name="Kuznetsov B."/>
        </authorList>
    </citation>
    <scope>NUCLEOTIDE SEQUENCE</scope>
    <source>
        <strain evidence="7">Z-910T</strain>
    </source>
</reference>
<keyword evidence="3 5" id="KW-0560">Oxidoreductase</keyword>
<evidence type="ECO:0000256" key="1">
    <source>
        <dbReference type="ARBA" id="ARBA00004829"/>
    </source>
</evidence>
<dbReference type="PANTHER" id="PTHR43734">
    <property type="entry name" value="PHYTOENE DESATURASE"/>
    <property type="match status" value="1"/>
</dbReference>
<comment type="pathway">
    <text evidence="1 5">Carotenoid biosynthesis.</text>
</comment>
<dbReference type="GO" id="GO:0016491">
    <property type="term" value="F:oxidoreductase activity"/>
    <property type="evidence" value="ECO:0007669"/>
    <property type="project" value="UniProtKB-KW"/>
</dbReference>
<reference evidence="7" key="2">
    <citation type="submission" date="2024-06" db="EMBL/GenBank/DDBJ databases">
        <authorList>
            <person name="Petrova K.O."/>
            <person name="Toshchakov S.V."/>
            <person name="Boltjanskaja Y.V."/>
            <person name="Kevbrin V."/>
        </authorList>
    </citation>
    <scope>NUCLEOTIDE SEQUENCE</scope>
    <source>
        <strain evidence="7">Z-910T</strain>
    </source>
</reference>
<keyword evidence="2 5" id="KW-0125">Carotenoid biosynthesis</keyword>
<evidence type="ECO:0000313" key="7">
    <source>
        <dbReference type="EMBL" id="XBX74856.1"/>
    </source>
</evidence>
<dbReference type="EC" id="1.-.-.-" evidence="7"/>
<evidence type="ECO:0000256" key="4">
    <source>
        <dbReference type="ARBA" id="ARBA00038322"/>
    </source>
</evidence>
<dbReference type="AlphaFoldDB" id="A0AAU7VLP6"/>
<proteinExistence type="inferred from homology"/>
<evidence type="ECO:0000256" key="5">
    <source>
        <dbReference type="RuleBase" id="RU362075"/>
    </source>
</evidence>
<dbReference type="InterPro" id="IPR036188">
    <property type="entry name" value="FAD/NAD-bd_sf"/>
</dbReference>
<evidence type="ECO:0000256" key="2">
    <source>
        <dbReference type="ARBA" id="ARBA00022746"/>
    </source>
</evidence>
<dbReference type="EMBL" id="CP158367">
    <property type="protein sequence ID" value="XBX74856.1"/>
    <property type="molecule type" value="Genomic_DNA"/>
</dbReference>
<accession>A0AAU7VLP6</accession>
<comment type="similarity">
    <text evidence="4">Belongs to the carotenoid/retinoid oxidoreductase family. CrtN subfamily.</text>
</comment>
<sequence length="492" mass="55059">MGKKVIVIGAGIAGLSTAARLLSKGYKVVILEKNKHIGGKVTSISSNGFNFDLTASILMNPQNYKSLFEDLGKKYQDYFTLQKIEPNYRVFYEDKTHIDFSTDFTSLLKTVEAVSFKDSLGYIKFLSHGYNRYLLANKTFFQKTQQQISDSFSPLSLAIALKLMPQTSSYNHISKFIQSPKIKDFLTFQAFFTGLSPYKGPCIHSLLSIIPQAYGLWYVPGGMYSFVKALEKVVKELGGVIQTETEVKEILIVKGKAIGVKTDKSITQGDLVVCSGEYGYAVQNIVPPSPKLPKIDSLDYSCSAYVLNLGINKKLPQLAVHNFYLGENFKKNIECIFKGILPANPSLYIYCPSVLDKERAPQGSETINVIARVPNLKSKPYWDSRTIRLLEHRVIRNLKKISGLADIDKHIVYKNLTQPKDFETTWNCYKGAAFGIGPTVSQTNYLRPHFKSPSADNLYFVGDSLHPGVGISMVLLSSKHLIHELEHQNTTN</sequence>
<dbReference type="RefSeq" id="WP_350343605.1">
    <property type="nucleotide sequence ID" value="NZ_CP158367.1"/>
</dbReference>
<dbReference type="NCBIfam" id="TIGR02734">
    <property type="entry name" value="crtI_fam"/>
    <property type="match status" value="1"/>
</dbReference>
<dbReference type="InterPro" id="IPR014105">
    <property type="entry name" value="Carotenoid/retinoid_OxRdtase"/>
</dbReference>
<organism evidence="7">
    <name type="scientific">Proteinivorax tanatarense</name>
    <dbReference type="NCBI Taxonomy" id="1260629"/>
    <lineage>
        <taxon>Bacteria</taxon>
        <taxon>Bacillati</taxon>
        <taxon>Bacillota</taxon>
        <taxon>Clostridia</taxon>
        <taxon>Eubacteriales</taxon>
        <taxon>Proteinivoracaceae</taxon>
        <taxon>Proteinivorax</taxon>
    </lineage>
</organism>
<dbReference type="Gene3D" id="3.50.50.60">
    <property type="entry name" value="FAD/NAD(P)-binding domain"/>
    <property type="match status" value="2"/>
</dbReference>
<name>A0AAU7VLP6_9FIRM</name>
<dbReference type="Pfam" id="PF01593">
    <property type="entry name" value="Amino_oxidase"/>
    <property type="match status" value="1"/>
</dbReference>